<dbReference type="PANTHER" id="PTHR10773">
    <property type="entry name" value="DNA-DIRECTED RNA POLYMERASES I, II, AND III SUBUNIT RPABC2"/>
    <property type="match status" value="1"/>
</dbReference>
<sequence>MLGAGREMIRLNINRFLRIESHYCKRNTKREYLHPDLRIKKIGNEGKGFNSVNYMTYGHVFQVQNLSFHHHKTDQCSLSKTYREGDDETKKLLKNIFREHIQIILKHVLFLIFNKLLYKANENSIVAAMLLHSVCTLKNIKAISLRFLEPFHGQSEGDSAQEISIQLFEHCQIQFLIPVFRLARHSKPFIVNAQSTSDFLNYKAIVTELRILTAMP</sequence>
<gene>
    <name evidence="1" type="ORF">PR048_012325</name>
</gene>
<organism evidence="1 2">
    <name type="scientific">Dryococelus australis</name>
    <dbReference type="NCBI Taxonomy" id="614101"/>
    <lineage>
        <taxon>Eukaryota</taxon>
        <taxon>Metazoa</taxon>
        <taxon>Ecdysozoa</taxon>
        <taxon>Arthropoda</taxon>
        <taxon>Hexapoda</taxon>
        <taxon>Insecta</taxon>
        <taxon>Pterygota</taxon>
        <taxon>Neoptera</taxon>
        <taxon>Polyneoptera</taxon>
        <taxon>Phasmatodea</taxon>
        <taxon>Verophasmatodea</taxon>
        <taxon>Anareolatae</taxon>
        <taxon>Phasmatidae</taxon>
        <taxon>Eurycanthinae</taxon>
        <taxon>Dryococelus</taxon>
    </lineage>
</organism>
<feature type="non-terminal residue" evidence="1">
    <location>
        <position position="216"/>
    </location>
</feature>
<protein>
    <submittedName>
        <fullName evidence="1">Uncharacterized protein</fullName>
    </submittedName>
</protein>
<proteinExistence type="predicted"/>
<dbReference type="Proteomes" id="UP001159363">
    <property type="component" value="Chromosome X"/>
</dbReference>
<keyword evidence="2" id="KW-1185">Reference proteome</keyword>
<evidence type="ECO:0000313" key="1">
    <source>
        <dbReference type="EMBL" id="KAJ8886116.1"/>
    </source>
</evidence>
<dbReference type="EMBL" id="JARBHB010000004">
    <property type="protein sequence ID" value="KAJ8886116.1"/>
    <property type="molecule type" value="Genomic_DNA"/>
</dbReference>
<comment type="caution">
    <text evidence="1">The sequence shown here is derived from an EMBL/GenBank/DDBJ whole genome shotgun (WGS) entry which is preliminary data.</text>
</comment>
<reference evidence="1 2" key="1">
    <citation type="submission" date="2023-02" db="EMBL/GenBank/DDBJ databases">
        <title>LHISI_Scaffold_Assembly.</title>
        <authorList>
            <person name="Stuart O.P."/>
            <person name="Cleave R."/>
            <person name="Magrath M.J.L."/>
            <person name="Mikheyev A.S."/>
        </authorList>
    </citation>
    <scope>NUCLEOTIDE SEQUENCE [LARGE SCALE GENOMIC DNA]</scope>
    <source>
        <strain evidence="1">Daus_M_001</strain>
        <tissue evidence="1">Leg muscle</tissue>
    </source>
</reference>
<evidence type="ECO:0000313" key="2">
    <source>
        <dbReference type="Proteomes" id="UP001159363"/>
    </source>
</evidence>
<name>A0ABQ9HPT4_9NEOP</name>
<dbReference type="PANTHER" id="PTHR10773:SF19">
    <property type="match status" value="1"/>
</dbReference>
<accession>A0ABQ9HPT4</accession>